<dbReference type="Pfam" id="PF18758">
    <property type="entry name" value="KDZ"/>
    <property type="match status" value="1"/>
</dbReference>
<evidence type="ECO:0008006" key="3">
    <source>
        <dbReference type="Google" id="ProtNLM"/>
    </source>
</evidence>
<reference evidence="1 2" key="1">
    <citation type="submission" date="2020-12" db="EMBL/GenBank/DDBJ databases">
        <title>Metabolic potential, ecology and presence of endohyphal bacteria is reflected in genomic diversity of Mucoromycotina.</title>
        <authorList>
            <person name="Muszewska A."/>
            <person name="Okrasinska A."/>
            <person name="Steczkiewicz K."/>
            <person name="Drgas O."/>
            <person name="Orlowska M."/>
            <person name="Perlinska-Lenart U."/>
            <person name="Aleksandrzak-Piekarczyk T."/>
            <person name="Szatraj K."/>
            <person name="Zielenkiewicz U."/>
            <person name="Pilsyk S."/>
            <person name="Malc E."/>
            <person name="Mieczkowski P."/>
            <person name="Kruszewska J.S."/>
            <person name="Biernat P."/>
            <person name="Pawlowska J."/>
        </authorList>
    </citation>
    <scope>NUCLEOTIDE SEQUENCE [LARGE SCALE GENOMIC DNA]</scope>
    <source>
        <strain evidence="1 2">CBS 142.35</strain>
    </source>
</reference>
<sequence>DGPKTVATDGNFQLTRYSRENERSKDINYQGQKEVDRHWALNKKGGSKRYLDQTGVFACTCGHGYPLVAMDMTTPGKTFGYILSCLEQVVQMPHYGTNIRICYNVGCKLRTSLEKTESLACIKNVPIAVGIFHILNHSPACQLSCHPRVNAGWGLQDGEHLERMWSNLSGFISMTRSMYSLNRRLTISTALEFYAQQKIDNIGINLKRKFRHACLFRRDALKALTKVGIEEDDEEKLQNLQNVWDQQIRNTLASITNGSGRFAASNRAFENLRVAIAIFNLIDNAFRVQGNARNQVARKLKIYNKKICAGPVFGFKEYDNANTVLSKQSHFYFRMNITNLLTGDQPYDAFHGLQRANKELIILKMPIGPYSLKEYYKRKGGLLMLARKLHHVKAWKKEQRKLLVRIADGTATSITTGAADFKENGDEEEDLLVDTDGVTDELSRVEEEVVDDQTFEVDTEFVDTFSGDDNH</sequence>
<dbReference type="PANTHER" id="PTHR33096:SF1">
    <property type="entry name" value="CXC1-LIKE CYSTEINE CLUSTER ASSOCIATED WITH KDZ TRANSPOSASES DOMAIN-CONTAINING PROTEIN"/>
    <property type="match status" value="1"/>
</dbReference>
<dbReference type="EMBL" id="JAEPRB010000420">
    <property type="protein sequence ID" value="KAG2216330.1"/>
    <property type="molecule type" value="Genomic_DNA"/>
</dbReference>
<protein>
    <recommendedName>
        <fullName evidence="3">Transposase</fullName>
    </recommendedName>
</protein>
<evidence type="ECO:0000313" key="2">
    <source>
        <dbReference type="Proteomes" id="UP000646827"/>
    </source>
</evidence>
<dbReference type="OrthoDB" id="2505730at2759"/>
<evidence type="ECO:0000313" key="1">
    <source>
        <dbReference type="EMBL" id="KAG2216330.1"/>
    </source>
</evidence>
<dbReference type="Proteomes" id="UP000646827">
    <property type="component" value="Unassembled WGS sequence"/>
</dbReference>
<accession>A0A8H7RTC1</accession>
<feature type="non-terminal residue" evidence="1">
    <location>
        <position position="1"/>
    </location>
</feature>
<organism evidence="1 2">
    <name type="scientific">Circinella minor</name>
    <dbReference type="NCBI Taxonomy" id="1195481"/>
    <lineage>
        <taxon>Eukaryota</taxon>
        <taxon>Fungi</taxon>
        <taxon>Fungi incertae sedis</taxon>
        <taxon>Mucoromycota</taxon>
        <taxon>Mucoromycotina</taxon>
        <taxon>Mucoromycetes</taxon>
        <taxon>Mucorales</taxon>
        <taxon>Lichtheimiaceae</taxon>
        <taxon>Circinella</taxon>
    </lineage>
</organism>
<dbReference type="InterPro" id="IPR040521">
    <property type="entry name" value="KDZ"/>
</dbReference>
<comment type="caution">
    <text evidence="1">The sequence shown here is derived from an EMBL/GenBank/DDBJ whole genome shotgun (WGS) entry which is preliminary data.</text>
</comment>
<proteinExistence type="predicted"/>
<dbReference type="PANTHER" id="PTHR33096">
    <property type="entry name" value="CXC2 DOMAIN-CONTAINING PROTEIN"/>
    <property type="match status" value="1"/>
</dbReference>
<keyword evidence="2" id="KW-1185">Reference proteome</keyword>
<name>A0A8H7RTC1_9FUNG</name>
<dbReference type="AlphaFoldDB" id="A0A8H7RTC1"/>
<gene>
    <name evidence="1" type="ORF">INT45_014320</name>
</gene>